<keyword evidence="2" id="KW-1185">Reference proteome</keyword>
<dbReference type="Proteomes" id="UP000286576">
    <property type="component" value="Unassembled WGS sequence"/>
</dbReference>
<sequence>MSSAGEGGIAAIGAALDNPQDAPTMAEAGDHTADLEQRERPPFPPGCPVTPLGIASGLDGSQVCFYLDVNGQLVGLEAGHRHGKNSLIALFGRASDWLEANFPQYSKPVYEGTGKARRMVRPSQIVGFDQAEASRALIEECSNRGIFDPAGKMRGPGAHRQRGGGMVLHCGDKLMASEHDVTTGKFKRWTWRDPGRHEDNVYTAKSPIPRPWHEPVEPEAARKFLVSLLGTWNWKRKTLDPRLVLGAIGASLIGGWLPWRPNIIVTGSRGTGKSTLNGENGVLDQLLGAGQFRTDNTSAAAIRSSLLNSTVPVMLDELEAEVDSRRVIEVIETARVSSSGGKITRSSAEQKTKEFTLRSVFWMSMINPPPLKPQDRSRLAICELKKLPKDAKPLVLADWNLPQLGRKLQRRMLDQLFRLEATKAKFHAGLQAAGHDARACDQFGWLLACADALIFDRNGAADDEEVQHWADHCRPERMAEISNEDSDDMLCLSHLMTQEVQARGGDERVTLGTWIGGGVRYAMAPLLPSDERPGDENADRRLQELGLKIVNAKWNPAANKGQGGWGTAAYNHEEPGFLAVSASHNAVKRLFAPTTWQEGNHMRALGRCENAIESVAAVKFRYSTQRAVLVPLYLVLDEDELPNASQKKAHAAWFAAWAEEYGQEG</sequence>
<dbReference type="RefSeq" id="WP_119584962.1">
    <property type="nucleotide sequence ID" value="NZ_CAWODQ010000012.1"/>
</dbReference>
<evidence type="ECO:0000313" key="1">
    <source>
        <dbReference type="EMBL" id="RIV87486.1"/>
    </source>
</evidence>
<organism evidence="1 2">
    <name type="scientific">Aurantiacibacter zhengii</name>
    <dbReference type="NCBI Taxonomy" id="2307003"/>
    <lineage>
        <taxon>Bacteria</taxon>
        <taxon>Pseudomonadati</taxon>
        <taxon>Pseudomonadota</taxon>
        <taxon>Alphaproteobacteria</taxon>
        <taxon>Sphingomonadales</taxon>
        <taxon>Erythrobacteraceae</taxon>
        <taxon>Aurantiacibacter</taxon>
    </lineage>
</organism>
<reference evidence="1 2" key="1">
    <citation type="submission" date="2018-08" db="EMBL/GenBank/DDBJ databases">
        <title>Erythrobacter zhengii sp.nov., a bacterium isolated from deep-sea sediment.</title>
        <authorList>
            <person name="Fang C."/>
            <person name="Wu Y.-H."/>
            <person name="Sun C."/>
            <person name="Wang H."/>
            <person name="Cheng H."/>
            <person name="Meng F.-X."/>
            <person name="Wang C.-S."/>
            <person name="Xu X.-W."/>
        </authorList>
    </citation>
    <scope>NUCLEOTIDE SEQUENCE [LARGE SCALE GENOMIC DNA]</scope>
    <source>
        <strain evidence="1 2">V18</strain>
    </source>
</reference>
<dbReference type="AlphaFoldDB" id="A0A418NTS3"/>
<dbReference type="EMBL" id="QXFL01000002">
    <property type="protein sequence ID" value="RIV87486.1"/>
    <property type="molecule type" value="Genomic_DNA"/>
</dbReference>
<accession>A0A418NTS3</accession>
<protein>
    <recommendedName>
        <fullName evidence="3">SF3 helicase domain-containing protein</fullName>
    </recommendedName>
</protein>
<gene>
    <name evidence="1" type="ORF">D2V07_03810</name>
</gene>
<dbReference type="OrthoDB" id="7208869at2"/>
<evidence type="ECO:0000313" key="2">
    <source>
        <dbReference type="Proteomes" id="UP000286576"/>
    </source>
</evidence>
<comment type="caution">
    <text evidence="1">The sequence shown here is derived from an EMBL/GenBank/DDBJ whole genome shotgun (WGS) entry which is preliminary data.</text>
</comment>
<name>A0A418NTS3_9SPHN</name>
<evidence type="ECO:0008006" key="3">
    <source>
        <dbReference type="Google" id="ProtNLM"/>
    </source>
</evidence>
<proteinExistence type="predicted"/>